<dbReference type="AlphaFoldDB" id="A0A0H2ZWI7"/>
<gene>
    <name evidence="2" type="ordered locus">MAV_2774</name>
</gene>
<feature type="domain" description="SnoaL-like" evidence="1">
    <location>
        <begin position="22"/>
        <end position="114"/>
    </location>
</feature>
<proteinExistence type="predicted"/>
<name>A0A0H2ZWI7_MYCA1</name>
<dbReference type="InterPro" id="IPR037401">
    <property type="entry name" value="SnoaL-like"/>
</dbReference>
<dbReference type="EMBL" id="CP000479">
    <property type="protein sequence ID" value="ABK66761.1"/>
    <property type="molecule type" value="Genomic_DNA"/>
</dbReference>
<sequence>MSAMGRFTRAEIENAVDNYTRVVEGCSASGDWRPFADLFTEDVVYTEHHYGVFRGREAVRDWIVAVMAPFPHMRFPSGWTAYDEDNDAVVVMIKNLLDHPTDPQGEPFWFPNWTRLVYAGDGLFSSEEDIYNPNRDAPGVIAAWLQAGGRLASNEILQPNP</sequence>
<dbReference type="HOGENOM" id="CLU_135574_0_0_11"/>
<dbReference type="Proteomes" id="UP000001574">
    <property type="component" value="Chromosome"/>
</dbReference>
<dbReference type="KEGG" id="mav:MAV_2774"/>
<accession>A0A0H2ZWI7</accession>
<protein>
    <recommendedName>
        <fullName evidence="1">SnoaL-like domain-containing protein</fullName>
    </recommendedName>
</protein>
<reference evidence="2 3" key="1">
    <citation type="submission" date="2006-10" db="EMBL/GenBank/DDBJ databases">
        <authorList>
            <person name="Fleischmann R.D."/>
            <person name="Dodson R.J."/>
            <person name="Haft D.H."/>
            <person name="Merkel J.S."/>
            <person name="Nelson W.C."/>
            <person name="Fraser C.M."/>
        </authorList>
    </citation>
    <scope>NUCLEOTIDE SEQUENCE [LARGE SCALE GENOMIC DNA]</scope>
    <source>
        <strain evidence="2 3">104</strain>
    </source>
</reference>
<dbReference type="Pfam" id="PF12680">
    <property type="entry name" value="SnoaL_2"/>
    <property type="match status" value="1"/>
</dbReference>
<dbReference type="InterPro" id="IPR032710">
    <property type="entry name" value="NTF2-like_dom_sf"/>
</dbReference>
<organism evidence="2 3">
    <name type="scientific">Mycobacterium avium (strain 104)</name>
    <dbReference type="NCBI Taxonomy" id="243243"/>
    <lineage>
        <taxon>Bacteria</taxon>
        <taxon>Bacillati</taxon>
        <taxon>Actinomycetota</taxon>
        <taxon>Actinomycetes</taxon>
        <taxon>Mycobacteriales</taxon>
        <taxon>Mycobacteriaceae</taxon>
        <taxon>Mycobacterium</taxon>
        <taxon>Mycobacterium avium complex (MAC)</taxon>
    </lineage>
</organism>
<dbReference type="SUPFAM" id="SSF54427">
    <property type="entry name" value="NTF2-like"/>
    <property type="match status" value="1"/>
</dbReference>
<dbReference type="Gene3D" id="3.10.450.50">
    <property type="match status" value="1"/>
</dbReference>
<evidence type="ECO:0000313" key="3">
    <source>
        <dbReference type="Proteomes" id="UP000001574"/>
    </source>
</evidence>
<evidence type="ECO:0000313" key="2">
    <source>
        <dbReference type="EMBL" id="ABK66761.1"/>
    </source>
</evidence>
<evidence type="ECO:0000259" key="1">
    <source>
        <dbReference type="Pfam" id="PF12680"/>
    </source>
</evidence>